<sequence length="428" mass="49366">MDFTLSYKQWLPRLLDNSAEDTVNLKYKVPPRVPGARLVESRFHPFHPYVHTSQSENVHTAGEHDSCDGSKPFNSHKEATGWPEKKEPICLPQFTQQNDPVYDSNVPEFSKSTFKIPELNISARAANMLENVKKALWLSTYKRDFTGTGSMNPLLLDDHDVKTIGRATGELGINVDLRETFPSHTSQVRPLEGRIARLLQNRRPLLSGQQQQESSVVHMPPLQHTPDPVLRGFSEGVLSCGEVLPFPVQQCPNAENGTKRRNENWAQKREPWDRFRKITDTWKTESLYLRQLAVPPDPDPDRKPIESIYYEDLKPSRLDKYIVWHHPVMLSKPASADLNYRKHGNLQDLESTSSVEDTRPRDPLPEWIPNCGVARPQTCLLSIQDFYTKTDTIKRFNDLTRGGIRDLRDHDRKGRRHKFCDFHAFFFH</sequence>
<proteinExistence type="predicted"/>
<protein>
    <submittedName>
        <fullName evidence="1">Uncharacterized protein</fullName>
    </submittedName>
</protein>
<evidence type="ECO:0000313" key="1">
    <source>
        <dbReference type="EMBL" id="KAH8010888.1"/>
    </source>
</evidence>
<organism evidence="1 2">
    <name type="scientific">Sphaerodactylus townsendi</name>
    <dbReference type="NCBI Taxonomy" id="933632"/>
    <lineage>
        <taxon>Eukaryota</taxon>
        <taxon>Metazoa</taxon>
        <taxon>Chordata</taxon>
        <taxon>Craniata</taxon>
        <taxon>Vertebrata</taxon>
        <taxon>Euteleostomi</taxon>
        <taxon>Lepidosauria</taxon>
        <taxon>Squamata</taxon>
        <taxon>Bifurcata</taxon>
        <taxon>Gekkota</taxon>
        <taxon>Sphaerodactylidae</taxon>
        <taxon>Sphaerodactylus</taxon>
    </lineage>
</organism>
<dbReference type="Proteomes" id="UP000827872">
    <property type="component" value="Linkage Group LG11"/>
</dbReference>
<keyword evidence="2" id="KW-1185">Reference proteome</keyword>
<dbReference type="EMBL" id="CM037624">
    <property type="protein sequence ID" value="KAH8010888.1"/>
    <property type="molecule type" value="Genomic_DNA"/>
</dbReference>
<comment type="caution">
    <text evidence="1">The sequence shown here is derived from an EMBL/GenBank/DDBJ whole genome shotgun (WGS) entry which is preliminary data.</text>
</comment>
<gene>
    <name evidence="1" type="ORF">K3G42_015690</name>
</gene>
<reference evidence="1" key="1">
    <citation type="submission" date="2021-08" db="EMBL/GenBank/DDBJ databases">
        <title>The first chromosome-level gecko genome reveals the dynamic sex chromosomes of Neotropical dwarf geckos (Sphaerodactylidae: Sphaerodactylus).</title>
        <authorList>
            <person name="Pinto B.J."/>
            <person name="Keating S.E."/>
            <person name="Gamble T."/>
        </authorList>
    </citation>
    <scope>NUCLEOTIDE SEQUENCE</scope>
    <source>
        <strain evidence="1">TG3544</strain>
    </source>
</reference>
<evidence type="ECO:0000313" key="2">
    <source>
        <dbReference type="Proteomes" id="UP000827872"/>
    </source>
</evidence>
<accession>A0ACB8FUW4</accession>
<name>A0ACB8FUW4_9SAUR</name>